<name>A0A1J1HYD9_9DIPT</name>
<reference evidence="2 3" key="1">
    <citation type="submission" date="2015-04" db="EMBL/GenBank/DDBJ databases">
        <authorList>
            <person name="Syromyatnikov M.Y."/>
            <person name="Popov V.N."/>
        </authorList>
    </citation>
    <scope>NUCLEOTIDE SEQUENCE [LARGE SCALE GENOMIC DNA]</scope>
</reference>
<sequence>MTPIAMKILWILVLHENDGRLLLRNEDGSDLVQLASQVRKQDKKVWNELKPVGEMTGENSKQTEVNQKPQRIRVKPTRLNEYQFIGVFSQGSDSVLTLIASLTIGFLILSFTGIETVYA</sequence>
<dbReference type="Proteomes" id="UP000183832">
    <property type="component" value="Unassembled WGS sequence"/>
</dbReference>
<gene>
    <name evidence="2" type="ORF">CLUMA_CG005940</name>
</gene>
<feature type="transmembrane region" description="Helical" evidence="1">
    <location>
        <begin position="95"/>
        <end position="114"/>
    </location>
</feature>
<keyword evidence="1" id="KW-0472">Membrane</keyword>
<evidence type="ECO:0000256" key="1">
    <source>
        <dbReference type="SAM" id="Phobius"/>
    </source>
</evidence>
<dbReference type="AlphaFoldDB" id="A0A1J1HYD9"/>
<dbReference type="STRING" id="568069.A0A1J1HYD9"/>
<protein>
    <submittedName>
        <fullName evidence="2">CLUMA_CG005940, isoform A</fullName>
    </submittedName>
</protein>
<evidence type="ECO:0000313" key="2">
    <source>
        <dbReference type="EMBL" id="CRK92348.1"/>
    </source>
</evidence>
<evidence type="ECO:0000313" key="3">
    <source>
        <dbReference type="Proteomes" id="UP000183832"/>
    </source>
</evidence>
<keyword evidence="1" id="KW-0812">Transmembrane</keyword>
<keyword evidence="1" id="KW-1133">Transmembrane helix</keyword>
<proteinExistence type="predicted"/>
<accession>A0A1J1HYD9</accession>
<dbReference type="EMBL" id="CVRI01000026">
    <property type="protein sequence ID" value="CRK92348.1"/>
    <property type="molecule type" value="Genomic_DNA"/>
</dbReference>
<organism evidence="2 3">
    <name type="scientific">Clunio marinus</name>
    <dbReference type="NCBI Taxonomy" id="568069"/>
    <lineage>
        <taxon>Eukaryota</taxon>
        <taxon>Metazoa</taxon>
        <taxon>Ecdysozoa</taxon>
        <taxon>Arthropoda</taxon>
        <taxon>Hexapoda</taxon>
        <taxon>Insecta</taxon>
        <taxon>Pterygota</taxon>
        <taxon>Neoptera</taxon>
        <taxon>Endopterygota</taxon>
        <taxon>Diptera</taxon>
        <taxon>Nematocera</taxon>
        <taxon>Chironomoidea</taxon>
        <taxon>Chironomidae</taxon>
        <taxon>Clunio</taxon>
    </lineage>
</organism>
<keyword evidence="3" id="KW-1185">Reference proteome</keyword>